<dbReference type="InParanoid" id="A0A5J5ET48"/>
<dbReference type="Proteomes" id="UP000326924">
    <property type="component" value="Unassembled WGS sequence"/>
</dbReference>
<comment type="caution">
    <text evidence="1">The sequence shown here is derived from an EMBL/GenBank/DDBJ whole genome shotgun (WGS) entry which is preliminary data.</text>
</comment>
<evidence type="ECO:0000313" key="2">
    <source>
        <dbReference type="Proteomes" id="UP000326924"/>
    </source>
</evidence>
<dbReference type="EMBL" id="VXIS01000126">
    <property type="protein sequence ID" value="KAA8902850.1"/>
    <property type="molecule type" value="Genomic_DNA"/>
</dbReference>
<dbReference type="AlphaFoldDB" id="A0A5J5ET48"/>
<evidence type="ECO:0000313" key="1">
    <source>
        <dbReference type="EMBL" id="KAA8902850.1"/>
    </source>
</evidence>
<sequence>MSIVFTIFFELLSPILSLKPQFFFRALEFSTLVHPLARWHCRIARILLNVAMCTNAAITTTVKLIRHKYKTWALDINELLMQLGVWHFIDGSEPVRDLPVNSQSGMSPDLPSSDFQPQSVEPTYVEKHARFLDKIIANLPICHIKATDDWRVFYLLSNVPNSPEWVNFVTSLEFTDKAKSPKDVIVA</sequence>
<gene>
    <name evidence="1" type="ORF">FN846DRAFT_908380</name>
</gene>
<organism evidence="1 2">
    <name type="scientific">Sphaerosporella brunnea</name>
    <dbReference type="NCBI Taxonomy" id="1250544"/>
    <lineage>
        <taxon>Eukaryota</taxon>
        <taxon>Fungi</taxon>
        <taxon>Dikarya</taxon>
        <taxon>Ascomycota</taxon>
        <taxon>Pezizomycotina</taxon>
        <taxon>Pezizomycetes</taxon>
        <taxon>Pezizales</taxon>
        <taxon>Pyronemataceae</taxon>
        <taxon>Sphaerosporella</taxon>
    </lineage>
</organism>
<reference evidence="1 2" key="1">
    <citation type="submission" date="2019-09" db="EMBL/GenBank/DDBJ databases">
        <title>Draft genome of the ectomycorrhizal ascomycete Sphaerosporella brunnea.</title>
        <authorList>
            <consortium name="DOE Joint Genome Institute"/>
            <person name="Benucci G.M."/>
            <person name="Marozzi G."/>
            <person name="Antonielli L."/>
            <person name="Sanchez S."/>
            <person name="Marco P."/>
            <person name="Wang X."/>
            <person name="Falini L.B."/>
            <person name="Barry K."/>
            <person name="Haridas S."/>
            <person name="Lipzen A."/>
            <person name="Labutti K."/>
            <person name="Grigoriev I.V."/>
            <person name="Murat C."/>
            <person name="Martin F."/>
            <person name="Albertini E."/>
            <person name="Donnini D."/>
            <person name="Bonito G."/>
        </authorList>
    </citation>
    <scope>NUCLEOTIDE SEQUENCE [LARGE SCALE GENOMIC DNA]</scope>
    <source>
        <strain evidence="1 2">Sb_GMNB300</strain>
    </source>
</reference>
<keyword evidence="2" id="KW-1185">Reference proteome</keyword>
<protein>
    <submittedName>
        <fullName evidence="1">Uncharacterized protein</fullName>
    </submittedName>
</protein>
<name>A0A5J5ET48_9PEZI</name>
<accession>A0A5J5ET48</accession>
<proteinExistence type="predicted"/>